<dbReference type="EMBL" id="JAHRIQ010086946">
    <property type="protein sequence ID" value="MEQ2249849.1"/>
    <property type="molecule type" value="Genomic_DNA"/>
</dbReference>
<protein>
    <submittedName>
        <fullName evidence="2">Uncharacterized protein</fullName>
    </submittedName>
</protein>
<evidence type="ECO:0000313" key="2">
    <source>
        <dbReference type="EMBL" id="MEQ2249849.1"/>
    </source>
</evidence>
<keyword evidence="3" id="KW-1185">Reference proteome</keyword>
<comment type="caution">
    <text evidence="2">The sequence shown here is derived from an EMBL/GenBank/DDBJ whole genome shotgun (WGS) entry which is preliminary data.</text>
</comment>
<keyword evidence="1" id="KW-1133">Transmembrane helix</keyword>
<reference evidence="2 3" key="1">
    <citation type="submission" date="2021-06" db="EMBL/GenBank/DDBJ databases">
        <authorList>
            <person name="Palmer J.M."/>
        </authorList>
    </citation>
    <scope>NUCLEOTIDE SEQUENCE [LARGE SCALE GENOMIC DNA]</scope>
    <source>
        <strain evidence="3">if_2019</strain>
        <tissue evidence="2">Muscle</tissue>
    </source>
</reference>
<accession>A0ABV0UYD2</accession>
<name>A0ABV0UYD2_9TELE</name>
<organism evidence="2 3">
    <name type="scientific">Ilyodon furcidens</name>
    <name type="common">goldbreast splitfin</name>
    <dbReference type="NCBI Taxonomy" id="33524"/>
    <lineage>
        <taxon>Eukaryota</taxon>
        <taxon>Metazoa</taxon>
        <taxon>Chordata</taxon>
        <taxon>Craniata</taxon>
        <taxon>Vertebrata</taxon>
        <taxon>Euteleostomi</taxon>
        <taxon>Actinopterygii</taxon>
        <taxon>Neopterygii</taxon>
        <taxon>Teleostei</taxon>
        <taxon>Neoteleostei</taxon>
        <taxon>Acanthomorphata</taxon>
        <taxon>Ovalentaria</taxon>
        <taxon>Atherinomorphae</taxon>
        <taxon>Cyprinodontiformes</taxon>
        <taxon>Goodeidae</taxon>
        <taxon>Ilyodon</taxon>
    </lineage>
</organism>
<dbReference type="Proteomes" id="UP001482620">
    <property type="component" value="Unassembled WGS sequence"/>
</dbReference>
<sequence>MKRCLKSRLLSFVTLINIFCRLFPLICLYVFLYIYQGLLVKENVKWSQFSISDRLPPSSCEKTAVCFTALAVTYQQTYFRWLVLLSVIQFLEKIAENSWLLLNIRFTL</sequence>
<keyword evidence="1" id="KW-0472">Membrane</keyword>
<gene>
    <name evidence="2" type="ORF">ILYODFUR_033752</name>
</gene>
<feature type="transmembrane region" description="Helical" evidence="1">
    <location>
        <begin position="12"/>
        <end position="35"/>
    </location>
</feature>
<proteinExistence type="predicted"/>
<keyword evidence="1" id="KW-0812">Transmembrane</keyword>
<evidence type="ECO:0000313" key="3">
    <source>
        <dbReference type="Proteomes" id="UP001482620"/>
    </source>
</evidence>
<evidence type="ECO:0000256" key="1">
    <source>
        <dbReference type="SAM" id="Phobius"/>
    </source>
</evidence>